<reference evidence="2" key="3">
    <citation type="submission" date="2015-04" db="UniProtKB">
        <authorList>
            <consortium name="EnsemblPlants"/>
        </authorList>
    </citation>
    <scope>IDENTIFICATION</scope>
</reference>
<evidence type="ECO:0000313" key="3">
    <source>
        <dbReference type="Proteomes" id="UP000032180"/>
    </source>
</evidence>
<keyword evidence="3" id="KW-1185">Reference proteome</keyword>
<sequence length="260" mass="28035">MAVTHPPLTPWSSMRAWTLGAHAPRERCHLLLPPLPFLPKPQHNFLTLSTLSHSQQTRRKTTLSPPNSLFFPVGRRDLAVTTVPQIFGNADITFQQPGVLWARRSRPRELASIVVVLSRAATAQIGVVIPFPQPLATGEPISCSGCESSSPRTAAVFLPPPVTIAAASRHWSSSAPKDCTVPFHPSSGPDRAANATCSGNPSRPSPPALLRLPLPPSTSRPPSCPPWPPLSFSFRARPPPRRCSPSPPAPLPRRPLCLGH</sequence>
<accession>A0A0D9XN55</accession>
<protein>
    <submittedName>
        <fullName evidence="2">Uncharacterized protein</fullName>
    </submittedName>
</protein>
<dbReference type="HOGENOM" id="CLU_1071013_0_0_1"/>
<evidence type="ECO:0000313" key="2">
    <source>
        <dbReference type="EnsemblPlants" id="LPERR11G00260.1"/>
    </source>
</evidence>
<dbReference type="EnsemblPlants" id="LPERR11G00260.1">
    <property type="protein sequence ID" value="LPERR11G00260.1"/>
    <property type="gene ID" value="LPERR11G00260"/>
</dbReference>
<feature type="region of interest" description="Disordered" evidence="1">
    <location>
        <begin position="180"/>
        <end position="260"/>
    </location>
</feature>
<proteinExistence type="predicted"/>
<name>A0A0D9XN55_9ORYZ</name>
<reference evidence="3" key="2">
    <citation type="submission" date="2013-12" db="EMBL/GenBank/DDBJ databases">
        <authorList>
            <person name="Yu Y."/>
            <person name="Lee S."/>
            <person name="de Baynast K."/>
            <person name="Wissotski M."/>
            <person name="Liu L."/>
            <person name="Talag J."/>
            <person name="Goicoechea J."/>
            <person name="Angelova A."/>
            <person name="Jetty R."/>
            <person name="Kudrna D."/>
            <person name="Golser W."/>
            <person name="Rivera L."/>
            <person name="Zhang J."/>
            <person name="Wing R."/>
        </authorList>
    </citation>
    <scope>NUCLEOTIDE SEQUENCE</scope>
</reference>
<feature type="compositionally biased region" description="Pro residues" evidence="1">
    <location>
        <begin position="203"/>
        <end position="229"/>
    </location>
</feature>
<dbReference type="Gramene" id="LPERR11G00260.1">
    <property type="protein sequence ID" value="LPERR11G00260.1"/>
    <property type="gene ID" value="LPERR11G00260"/>
</dbReference>
<dbReference type="AlphaFoldDB" id="A0A0D9XN55"/>
<reference evidence="2 3" key="1">
    <citation type="submission" date="2012-08" db="EMBL/GenBank/DDBJ databases">
        <title>Oryza genome evolution.</title>
        <authorList>
            <person name="Wing R.A."/>
        </authorList>
    </citation>
    <scope>NUCLEOTIDE SEQUENCE</scope>
</reference>
<feature type="compositionally biased region" description="Pro residues" evidence="1">
    <location>
        <begin position="241"/>
        <end position="253"/>
    </location>
</feature>
<dbReference type="Proteomes" id="UP000032180">
    <property type="component" value="Chromosome 11"/>
</dbReference>
<evidence type="ECO:0000256" key="1">
    <source>
        <dbReference type="SAM" id="MobiDB-lite"/>
    </source>
</evidence>
<organism evidence="2 3">
    <name type="scientific">Leersia perrieri</name>
    <dbReference type="NCBI Taxonomy" id="77586"/>
    <lineage>
        <taxon>Eukaryota</taxon>
        <taxon>Viridiplantae</taxon>
        <taxon>Streptophyta</taxon>
        <taxon>Embryophyta</taxon>
        <taxon>Tracheophyta</taxon>
        <taxon>Spermatophyta</taxon>
        <taxon>Magnoliopsida</taxon>
        <taxon>Liliopsida</taxon>
        <taxon>Poales</taxon>
        <taxon>Poaceae</taxon>
        <taxon>BOP clade</taxon>
        <taxon>Oryzoideae</taxon>
        <taxon>Oryzeae</taxon>
        <taxon>Oryzinae</taxon>
        <taxon>Leersia</taxon>
    </lineage>
</organism>